<evidence type="ECO:0000256" key="9">
    <source>
        <dbReference type="ARBA" id="ARBA00023180"/>
    </source>
</evidence>
<evidence type="ECO:0000256" key="6">
    <source>
        <dbReference type="ARBA" id="ARBA00022989"/>
    </source>
</evidence>
<keyword evidence="5" id="KW-0735">Signal-anchor</keyword>
<evidence type="ECO:0000256" key="7">
    <source>
        <dbReference type="ARBA" id="ARBA00023034"/>
    </source>
</evidence>
<keyword evidence="9" id="KW-0325">Glycoprotein</keyword>
<dbReference type="InterPro" id="IPR027417">
    <property type="entry name" value="P-loop_NTPase"/>
</dbReference>
<sequence>MKGLQPNDLCRSFKLILAFGSICTLCVYLRLKNTSDEVSDQQRRMLKPHHREESPTKSTNTGNILHENTTNGVLTFQNKTKGKLDAINVHSLPEEEIHPMLARGEAQPVIVTNFRDKLTTDTRYNKSQLSSLSARNPVLVFSVPPKCGSRTLLLVAMSLNKAGNNDSFREITTLVDFKIVEKGSIQQKFNYIKSAIAQADTPAFLYTHAYYIPYEQELGMDLNHGLDKTVIRISIIRDPFERKVSHYYYSRFRDSEPETKEELVWRNSLKTINTESYDECVRRRRPECVAELFHVRLITQFCGYEKGCKKANRFSLERAKENVKNHFLIVGIMEEYEEFIKLLEKMLPELFKGSIEQYKTIMKSERESSMKTTNKIKPENSTIDKVKHMMRYDYEFYNFIKERFQEQKKKYL</sequence>
<evidence type="ECO:0000256" key="1">
    <source>
        <dbReference type="ARBA" id="ARBA00004323"/>
    </source>
</evidence>
<keyword evidence="4" id="KW-0812">Transmembrane</keyword>
<keyword evidence="6" id="KW-1133">Transmembrane helix</keyword>
<comment type="subcellular location">
    <subcellularLocation>
        <location evidence="1">Golgi apparatus membrane</location>
        <topology evidence="1">Single-pass type II membrane protein</topology>
    </subcellularLocation>
</comment>
<dbReference type="Gene3D" id="3.40.50.300">
    <property type="entry name" value="P-loop containing nucleotide triphosphate hydrolases"/>
    <property type="match status" value="1"/>
</dbReference>
<dbReference type="GO" id="GO:0008146">
    <property type="term" value="F:sulfotransferase activity"/>
    <property type="evidence" value="ECO:0007669"/>
    <property type="project" value="InterPro"/>
</dbReference>
<dbReference type="STRING" id="307972.A0A2G8JTG8"/>
<dbReference type="PANTHER" id="PTHR12129:SF15">
    <property type="entry name" value="URONYL 2-SULFOTRANSFERASE"/>
    <property type="match status" value="1"/>
</dbReference>
<organism evidence="11 12">
    <name type="scientific">Stichopus japonicus</name>
    <name type="common">Sea cucumber</name>
    <dbReference type="NCBI Taxonomy" id="307972"/>
    <lineage>
        <taxon>Eukaryota</taxon>
        <taxon>Metazoa</taxon>
        <taxon>Echinodermata</taxon>
        <taxon>Eleutherozoa</taxon>
        <taxon>Echinozoa</taxon>
        <taxon>Holothuroidea</taxon>
        <taxon>Aspidochirotacea</taxon>
        <taxon>Aspidochirotida</taxon>
        <taxon>Stichopodidae</taxon>
        <taxon>Apostichopus</taxon>
    </lineage>
</organism>
<dbReference type="OrthoDB" id="10019582at2759"/>
<gene>
    <name evidence="11" type="ORF">BSL78_24088</name>
</gene>
<accession>A0A2G8JTG8</accession>
<dbReference type="GO" id="GO:0000139">
    <property type="term" value="C:Golgi membrane"/>
    <property type="evidence" value="ECO:0007669"/>
    <property type="project" value="UniProtKB-SubCell"/>
</dbReference>
<dbReference type="PANTHER" id="PTHR12129">
    <property type="entry name" value="HEPARAN SULFATE 2-O-SULFOTRANSFERASE"/>
    <property type="match status" value="1"/>
</dbReference>
<dbReference type="EMBL" id="MRZV01001280">
    <property type="protein sequence ID" value="PIK39061.1"/>
    <property type="molecule type" value="Genomic_DNA"/>
</dbReference>
<proteinExistence type="inferred from homology"/>
<keyword evidence="8" id="KW-0472">Membrane</keyword>
<evidence type="ECO:0000313" key="11">
    <source>
        <dbReference type="EMBL" id="PIK39061.1"/>
    </source>
</evidence>
<dbReference type="InterPro" id="IPR007734">
    <property type="entry name" value="Heparan_SO4_2-O-STrfase"/>
</dbReference>
<evidence type="ECO:0000256" key="10">
    <source>
        <dbReference type="SAM" id="MobiDB-lite"/>
    </source>
</evidence>
<evidence type="ECO:0000313" key="12">
    <source>
        <dbReference type="Proteomes" id="UP000230750"/>
    </source>
</evidence>
<dbReference type="Proteomes" id="UP000230750">
    <property type="component" value="Unassembled WGS sequence"/>
</dbReference>
<keyword evidence="3 11" id="KW-0808">Transferase</keyword>
<dbReference type="AlphaFoldDB" id="A0A2G8JTG8"/>
<reference evidence="11 12" key="1">
    <citation type="journal article" date="2017" name="PLoS Biol.">
        <title>The sea cucumber genome provides insights into morphological evolution and visceral regeneration.</title>
        <authorList>
            <person name="Zhang X."/>
            <person name="Sun L."/>
            <person name="Yuan J."/>
            <person name="Sun Y."/>
            <person name="Gao Y."/>
            <person name="Zhang L."/>
            <person name="Li S."/>
            <person name="Dai H."/>
            <person name="Hamel J.F."/>
            <person name="Liu C."/>
            <person name="Yu Y."/>
            <person name="Liu S."/>
            <person name="Lin W."/>
            <person name="Guo K."/>
            <person name="Jin S."/>
            <person name="Xu P."/>
            <person name="Storey K.B."/>
            <person name="Huan P."/>
            <person name="Zhang T."/>
            <person name="Zhou Y."/>
            <person name="Zhang J."/>
            <person name="Lin C."/>
            <person name="Li X."/>
            <person name="Xing L."/>
            <person name="Huo D."/>
            <person name="Sun M."/>
            <person name="Wang L."/>
            <person name="Mercier A."/>
            <person name="Li F."/>
            <person name="Yang H."/>
            <person name="Xiang J."/>
        </authorList>
    </citation>
    <scope>NUCLEOTIDE SEQUENCE [LARGE SCALE GENOMIC DNA]</scope>
    <source>
        <strain evidence="11">Shaxun</strain>
        <tissue evidence="11">Muscle</tissue>
    </source>
</reference>
<name>A0A2G8JTG8_STIJA</name>
<dbReference type="Pfam" id="PF03567">
    <property type="entry name" value="Sulfotransfer_2"/>
    <property type="match status" value="1"/>
</dbReference>
<evidence type="ECO:0000256" key="2">
    <source>
        <dbReference type="ARBA" id="ARBA00010569"/>
    </source>
</evidence>
<evidence type="ECO:0000256" key="4">
    <source>
        <dbReference type="ARBA" id="ARBA00022692"/>
    </source>
</evidence>
<dbReference type="SUPFAM" id="SSF52540">
    <property type="entry name" value="P-loop containing nucleoside triphosphate hydrolases"/>
    <property type="match status" value="1"/>
</dbReference>
<comment type="similarity">
    <text evidence="2">Belongs to the sulfotransferase 3 family.</text>
</comment>
<evidence type="ECO:0000256" key="3">
    <source>
        <dbReference type="ARBA" id="ARBA00022679"/>
    </source>
</evidence>
<comment type="caution">
    <text evidence="11">The sequence shown here is derived from an EMBL/GenBank/DDBJ whole genome shotgun (WGS) entry which is preliminary data.</text>
</comment>
<protein>
    <submittedName>
        <fullName evidence="11">Putative uronyl 2-sulfotransferase</fullName>
    </submittedName>
</protein>
<dbReference type="InterPro" id="IPR005331">
    <property type="entry name" value="Sulfotransferase"/>
</dbReference>
<feature type="compositionally biased region" description="Polar residues" evidence="10">
    <location>
        <begin position="56"/>
        <end position="72"/>
    </location>
</feature>
<keyword evidence="7" id="KW-0333">Golgi apparatus</keyword>
<keyword evidence="12" id="KW-1185">Reference proteome</keyword>
<evidence type="ECO:0000256" key="8">
    <source>
        <dbReference type="ARBA" id="ARBA00023136"/>
    </source>
</evidence>
<feature type="region of interest" description="Disordered" evidence="10">
    <location>
        <begin position="38"/>
        <end position="72"/>
    </location>
</feature>
<evidence type="ECO:0000256" key="5">
    <source>
        <dbReference type="ARBA" id="ARBA00022968"/>
    </source>
</evidence>